<feature type="domain" description="DUF2059" evidence="1">
    <location>
        <begin position="87"/>
        <end position="143"/>
    </location>
</feature>
<dbReference type="Proteomes" id="UP000198598">
    <property type="component" value="Unassembled WGS sequence"/>
</dbReference>
<keyword evidence="3" id="KW-1185">Reference proteome</keyword>
<reference evidence="2 3" key="1">
    <citation type="submission" date="2016-10" db="EMBL/GenBank/DDBJ databases">
        <authorList>
            <person name="de Groot N.N."/>
        </authorList>
    </citation>
    <scope>NUCLEOTIDE SEQUENCE [LARGE SCALE GENOMIC DNA]</scope>
    <source>
        <strain evidence="2 3">DSM 26130</strain>
    </source>
</reference>
<dbReference type="EMBL" id="FOLQ01000014">
    <property type="protein sequence ID" value="SFE48441.1"/>
    <property type="molecule type" value="Genomic_DNA"/>
</dbReference>
<organism evidence="2 3">
    <name type="scientific">Spirosoma endophyticum</name>
    <dbReference type="NCBI Taxonomy" id="662367"/>
    <lineage>
        <taxon>Bacteria</taxon>
        <taxon>Pseudomonadati</taxon>
        <taxon>Bacteroidota</taxon>
        <taxon>Cytophagia</taxon>
        <taxon>Cytophagales</taxon>
        <taxon>Cytophagaceae</taxon>
        <taxon>Spirosoma</taxon>
    </lineage>
</organism>
<evidence type="ECO:0000259" key="1">
    <source>
        <dbReference type="Pfam" id="PF09832"/>
    </source>
</evidence>
<proteinExistence type="predicted"/>
<gene>
    <name evidence="2" type="ORF">SAMN05216167_114114</name>
</gene>
<name>A0A1I2AWU9_9BACT</name>
<dbReference type="OrthoDB" id="1143459at2"/>
<evidence type="ECO:0000313" key="3">
    <source>
        <dbReference type="Proteomes" id="UP000198598"/>
    </source>
</evidence>
<dbReference type="AlphaFoldDB" id="A0A1I2AWU9"/>
<sequence length="159" mass="18533">MFCSFGRYKIIYMYKFLLGILISLTVSLTTHAQTKKQEDIRQLMDLMGTTSLMKQTMSLSIEQQKKVNTNLPEEFWKILDKEADYEDLFNQLIPVYDKHYTHDEIKELLAFYKSPLGQKTIKELPTIMQESSAVGRVWGEQLGRRAAEKMKQTQSAPKN</sequence>
<protein>
    <recommendedName>
        <fullName evidence="1">DUF2059 domain-containing protein</fullName>
    </recommendedName>
</protein>
<dbReference type="Pfam" id="PF09832">
    <property type="entry name" value="DUF2059"/>
    <property type="match status" value="1"/>
</dbReference>
<evidence type="ECO:0000313" key="2">
    <source>
        <dbReference type="EMBL" id="SFE48441.1"/>
    </source>
</evidence>
<accession>A0A1I2AWU9</accession>
<dbReference type="InterPro" id="IPR018637">
    <property type="entry name" value="DUF2059"/>
</dbReference>